<dbReference type="CDD" id="cd06550">
    <property type="entry name" value="TM_ABC_iron-siderophores_like"/>
    <property type="match status" value="1"/>
</dbReference>
<reference evidence="10" key="1">
    <citation type="journal article" date="2019" name="Int. J. Syst. Evol. Microbiol.">
        <title>The Global Catalogue of Microorganisms (GCM) 10K type strain sequencing project: providing services to taxonomists for standard genome sequencing and annotation.</title>
        <authorList>
            <consortium name="The Broad Institute Genomics Platform"/>
            <consortium name="The Broad Institute Genome Sequencing Center for Infectious Disease"/>
            <person name="Wu L."/>
            <person name="Ma J."/>
        </authorList>
    </citation>
    <scope>NUCLEOTIDE SEQUENCE [LARGE SCALE GENOMIC DNA]</scope>
    <source>
        <strain evidence="10">LMG 29247</strain>
    </source>
</reference>
<feature type="transmembrane region" description="Helical" evidence="8">
    <location>
        <begin position="233"/>
        <end position="259"/>
    </location>
</feature>
<keyword evidence="4" id="KW-1003">Cell membrane</keyword>
<dbReference type="EMBL" id="JBHUEJ010000016">
    <property type="protein sequence ID" value="MFD1710587.1"/>
    <property type="molecule type" value="Genomic_DNA"/>
</dbReference>
<comment type="subcellular location">
    <subcellularLocation>
        <location evidence="1">Cell membrane</location>
        <topology evidence="1">Multi-pass membrane protein</topology>
    </subcellularLocation>
</comment>
<feature type="transmembrane region" description="Helical" evidence="8">
    <location>
        <begin position="271"/>
        <end position="292"/>
    </location>
</feature>
<evidence type="ECO:0000313" key="10">
    <source>
        <dbReference type="Proteomes" id="UP001597304"/>
    </source>
</evidence>
<keyword evidence="7 8" id="KW-0472">Membrane</keyword>
<keyword evidence="10" id="KW-1185">Reference proteome</keyword>
<protein>
    <submittedName>
        <fullName evidence="9">FecCD family ABC transporter permease</fullName>
    </submittedName>
</protein>
<dbReference type="InterPro" id="IPR000522">
    <property type="entry name" value="ABC_transptr_permease_BtuC"/>
</dbReference>
<dbReference type="RefSeq" id="WP_222707577.1">
    <property type="nucleotide sequence ID" value="NZ_JBHUEJ010000016.1"/>
</dbReference>
<feature type="transmembrane region" description="Helical" evidence="8">
    <location>
        <begin position="57"/>
        <end position="74"/>
    </location>
</feature>
<feature type="transmembrane region" description="Helical" evidence="8">
    <location>
        <begin position="86"/>
        <end position="108"/>
    </location>
</feature>
<name>A0ABW4KRW2_9BURK</name>
<feature type="transmembrane region" description="Helical" evidence="8">
    <location>
        <begin position="187"/>
        <end position="206"/>
    </location>
</feature>
<dbReference type="Proteomes" id="UP001597304">
    <property type="component" value="Unassembled WGS sequence"/>
</dbReference>
<organism evidence="9 10">
    <name type="scientific">Ottowia flava</name>
    <dbReference type="NCBI Taxonomy" id="2675430"/>
    <lineage>
        <taxon>Bacteria</taxon>
        <taxon>Pseudomonadati</taxon>
        <taxon>Pseudomonadota</taxon>
        <taxon>Betaproteobacteria</taxon>
        <taxon>Burkholderiales</taxon>
        <taxon>Comamonadaceae</taxon>
        <taxon>Ottowia</taxon>
    </lineage>
</organism>
<dbReference type="SUPFAM" id="SSF81345">
    <property type="entry name" value="ABC transporter involved in vitamin B12 uptake, BtuC"/>
    <property type="match status" value="1"/>
</dbReference>
<keyword evidence="6 8" id="KW-1133">Transmembrane helix</keyword>
<evidence type="ECO:0000256" key="1">
    <source>
        <dbReference type="ARBA" id="ARBA00004651"/>
    </source>
</evidence>
<evidence type="ECO:0000256" key="6">
    <source>
        <dbReference type="ARBA" id="ARBA00022989"/>
    </source>
</evidence>
<evidence type="ECO:0000256" key="5">
    <source>
        <dbReference type="ARBA" id="ARBA00022692"/>
    </source>
</evidence>
<proteinExistence type="inferred from homology"/>
<dbReference type="InterPro" id="IPR037294">
    <property type="entry name" value="ABC_BtuC-like"/>
</dbReference>
<evidence type="ECO:0000256" key="4">
    <source>
        <dbReference type="ARBA" id="ARBA00022475"/>
    </source>
</evidence>
<keyword evidence="3" id="KW-0813">Transport</keyword>
<gene>
    <name evidence="9" type="ORF">ACFSF0_08220</name>
</gene>
<dbReference type="PANTHER" id="PTHR30472">
    <property type="entry name" value="FERRIC ENTEROBACTIN TRANSPORT SYSTEM PERMEASE PROTEIN"/>
    <property type="match status" value="1"/>
</dbReference>
<dbReference type="Pfam" id="PF01032">
    <property type="entry name" value="FecCD"/>
    <property type="match status" value="1"/>
</dbReference>
<keyword evidence="5 8" id="KW-0812">Transmembrane</keyword>
<evidence type="ECO:0000313" key="9">
    <source>
        <dbReference type="EMBL" id="MFD1710587.1"/>
    </source>
</evidence>
<evidence type="ECO:0000256" key="2">
    <source>
        <dbReference type="ARBA" id="ARBA00007935"/>
    </source>
</evidence>
<accession>A0ABW4KRW2</accession>
<feature type="transmembrane region" description="Helical" evidence="8">
    <location>
        <begin position="140"/>
        <end position="167"/>
    </location>
</feature>
<evidence type="ECO:0000256" key="7">
    <source>
        <dbReference type="ARBA" id="ARBA00023136"/>
    </source>
</evidence>
<comment type="similarity">
    <text evidence="2">Belongs to the binding-protein-dependent transport system permease family. FecCD subfamily.</text>
</comment>
<evidence type="ECO:0000256" key="3">
    <source>
        <dbReference type="ARBA" id="ARBA00022448"/>
    </source>
</evidence>
<dbReference type="Gene3D" id="1.10.3470.10">
    <property type="entry name" value="ABC transporter involved in vitamin B12 uptake, BtuC"/>
    <property type="match status" value="1"/>
</dbReference>
<feature type="transmembrane region" description="Helical" evidence="8">
    <location>
        <begin position="304"/>
        <end position="322"/>
    </location>
</feature>
<dbReference type="PANTHER" id="PTHR30472:SF25">
    <property type="entry name" value="ABC TRANSPORTER PERMEASE PROTEIN MJ0876-RELATED"/>
    <property type="match status" value="1"/>
</dbReference>
<comment type="caution">
    <text evidence="9">The sequence shown here is derived from an EMBL/GenBank/DDBJ whole genome shotgun (WGS) entry which is preliminary data.</text>
</comment>
<sequence length="331" mass="33193">MHNLAAAGALLLALTAAVGVSLATGVTEIEWASVWRAGPDGSDAQAFALWQVRLPRVLLAVMAGWCLAVTGAALQSTARNPLADPGLLGISQGAAVAILLTMVTAPAWAAGMGLSAAAMGGALAAALALAALTRGSSAGGLVLVLMGIALESALSAVTGILLLYAPAEASLSLSRWMAGSLDQANSRTALALLPWVLASLLALPALGRRLRSHELGDALAQALGEDVRRSRTAVLLAAVLLTAVTLPAVGPLMFLGIMAPHVAGALSPATGGMRLLLSGLMGALLLVGADCLTRAAVSAGTLPVGLSLALIGVPLFLLVLRLRKLRSARMS</sequence>
<feature type="transmembrane region" description="Helical" evidence="8">
    <location>
        <begin position="114"/>
        <end position="133"/>
    </location>
</feature>
<evidence type="ECO:0000256" key="8">
    <source>
        <dbReference type="SAM" id="Phobius"/>
    </source>
</evidence>